<dbReference type="AlphaFoldDB" id="A0A4Z2HIS4"/>
<name>A0A4Z2HIS4_9TELE</name>
<sequence length="365" mass="38690">MCRAGVLCWSGTSRVDVDSRCLSLPRPSAAGWGMALLYSGVVPPSSSELLTLVCLFPPAPIPRFDFLFPFGPSHHGPLAGGRAGGLSELRGKGLLGEGVFVWPGDPTHRPLSGPHAVPGLPSHSPAATLRGRRVAPASRWDRPCVARGGPAVVHVVVAPLYCPPYPTGSSHRVVLQRASLRQPPALPSLPGIPPEVPVHGDLGLQSGLTRPTLSPTSFSASSPISPGEHFIFGERKNHFIVHIAYVSRGGSLRDRVSALGAAPGTPGRLGSWIAAVVPGGAWERDRSFLSPIVWHTDGSLMAEPRPASFPAGPTWSAELAGASTRVMQGMRMRLGHWEMEADPHGKKVQETPIDHRLDLKASSRD</sequence>
<reference evidence="1 2" key="1">
    <citation type="submission" date="2019-03" db="EMBL/GenBank/DDBJ databases">
        <title>First draft genome of Liparis tanakae, snailfish: a comprehensive survey of snailfish specific genes.</title>
        <authorList>
            <person name="Kim W."/>
            <person name="Song I."/>
            <person name="Jeong J.-H."/>
            <person name="Kim D."/>
            <person name="Kim S."/>
            <person name="Ryu S."/>
            <person name="Song J.Y."/>
            <person name="Lee S.K."/>
        </authorList>
    </citation>
    <scope>NUCLEOTIDE SEQUENCE [LARGE SCALE GENOMIC DNA]</scope>
    <source>
        <tissue evidence="1">Muscle</tissue>
    </source>
</reference>
<evidence type="ECO:0000313" key="1">
    <source>
        <dbReference type="EMBL" id="TNN65440.1"/>
    </source>
</evidence>
<evidence type="ECO:0000313" key="2">
    <source>
        <dbReference type="Proteomes" id="UP000314294"/>
    </source>
</evidence>
<accession>A0A4Z2HIS4</accession>
<gene>
    <name evidence="1" type="ORF">EYF80_024381</name>
</gene>
<keyword evidence="2" id="KW-1185">Reference proteome</keyword>
<organism evidence="1 2">
    <name type="scientific">Liparis tanakae</name>
    <name type="common">Tanaka's snailfish</name>
    <dbReference type="NCBI Taxonomy" id="230148"/>
    <lineage>
        <taxon>Eukaryota</taxon>
        <taxon>Metazoa</taxon>
        <taxon>Chordata</taxon>
        <taxon>Craniata</taxon>
        <taxon>Vertebrata</taxon>
        <taxon>Euteleostomi</taxon>
        <taxon>Actinopterygii</taxon>
        <taxon>Neopterygii</taxon>
        <taxon>Teleostei</taxon>
        <taxon>Neoteleostei</taxon>
        <taxon>Acanthomorphata</taxon>
        <taxon>Eupercaria</taxon>
        <taxon>Perciformes</taxon>
        <taxon>Cottioidei</taxon>
        <taxon>Cottales</taxon>
        <taxon>Liparidae</taxon>
        <taxon>Liparis</taxon>
    </lineage>
</organism>
<comment type="caution">
    <text evidence="1">The sequence shown here is derived from an EMBL/GenBank/DDBJ whole genome shotgun (WGS) entry which is preliminary data.</text>
</comment>
<dbReference type="Proteomes" id="UP000314294">
    <property type="component" value="Unassembled WGS sequence"/>
</dbReference>
<protein>
    <submittedName>
        <fullName evidence="1">Uncharacterized protein</fullName>
    </submittedName>
</protein>
<dbReference type="EMBL" id="SRLO01000235">
    <property type="protein sequence ID" value="TNN65440.1"/>
    <property type="molecule type" value="Genomic_DNA"/>
</dbReference>
<proteinExistence type="predicted"/>
<dbReference type="OrthoDB" id="10577417at2759"/>